<accession>A0A699J8N9</accession>
<feature type="compositionally biased region" description="Polar residues" evidence="1">
    <location>
        <begin position="133"/>
        <end position="157"/>
    </location>
</feature>
<sequence>AIQNGKSKVVCAMCKQCLITTNHDVCMLKYVNAMNSHGNKQNANVLDDEYQKKHKPKAKKPKKVYNRRTKKIIETMNVKFDELSAMAFEQRSSKPMLQGMTSRQINLLLEGMYDDYIGGPLAAPRTAPAAHANQNLLTPNASTTIKESAPTPTNSSS</sequence>
<gene>
    <name evidence="2" type="ORF">Tci_592039</name>
</gene>
<protein>
    <submittedName>
        <fullName evidence="2">Uncharacterized protein</fullName>
    </submittedName>
</protein>
<reference evidence="2" key="1">
    <citation type="journal article" date="2019" name="Sci. Rep.">
        <title>Draft genome of Tanacetum cinerariifolium, the natural source of mosquito coil.</title>
        <authorList>
            <person name="Yamashiro T."/>
            <person name="Shiraishi A."/>
            <person name="Satake H."/>
            <person name="Nakayama K."/>
        </authorList>
    </citation>
    <scope>NUCLEOTIDE SEQUENCE</scope>
</reference>
<evidence type="ECO:0000256" key="1">
    <source>
        <dbReference type="SAM" id="MobiDB-lite"/>
    </source>
</evidence>
<feature type="region of interest" description="Disordered" evidence="1">
    <location>
        <begin position="128"/>
        <end position="157"/>
    </location>
</feature>
<dbReference type="EMBL" id="BKCJ010384630">
    <property type="protein sequence ID" value="GFA20067.1"/>
    <property type="molecule type" value="Genomic_DNA"/>
</dbReference>
<evidence type="ECO:0000313" key="2">
    <source>
        <dbReference type="EMBL" id="GFA20067.1"/>
    </source>
</evidence>
<proteinExistence type="predicted"/>
<feature type="non-terminal residue" evidence="2">
    <location>
        <position position="1"/>
    </location>
</feature>
<comment type="caution">
    <text evidence="2">The sequence shown here is derived from an EMBL/GenBank/DDBJ whole genome shotgun (WGS) entry which is preliminary data.</text>
</comment>
<name>A0A699J8N9_TANCI</name>
<organism evidence="2">
    <name type="scientific">Tanacetum cinerariifolium</name>
    <name type="common">Dalmatian daisy</name>
    <name type="synonym">Chrysanthemum cinerariifolium</name>
    <dbReference type="NCBI Taxonomy" id="118510"/>
    <lineage>
        <taxon>Eukaryota</taxon>
        <taxon>Viridiplantae</taxon>
        <taxon>Streptophyta</taxon>
        <taxon>Embryophyta</taxon>
        <taxon>Tracheophyta</taxon>
        <taxon>Spermatophyta</taxon>
        <taxon>Magnoliopsida</taxon>
        <taxon>eudicotyledons</taxon>
        <taxon>Gunneridae</taxon>
        <taxon>Pentapetalae</taxon>
        <taxon>asterids</taxon>
        <taxon>campanulids</taxon>
        <taxon>Asterales</taxon>
        <taxon>Asteraceae</taxon>
        <taxon>Asteroideae</taxon>
        <taxon>Anthemideae</taxon>
        <taxon>Anthemidinae</taxon>
        <taxon>Tanacetum</taxon>
    </lineage>
</organism>
<dbReference type="AlphaFoldDB" id="A0A699J8N9"/>